<evidence type="ECO:0000256" key="11">
    <source>
        <dbReference type="ARBA" id="ARBA00022984"/>
    </source>
</evidence>
<evidence type="ECO:0000256" key="16">
    <source>
        <dbReference type="HAMAP-Rule" id="MF_00037"/>
    </source>
</evidence>
<dbReference type="Pfam" id="PF02873">
    <property type="entry name" value="MurB_C"/>
    <property type="match status" value="1"/>
</dbReference>
<comment type="subcellular location">
    <subcellularLocation>
        <location evidence="3 16">Cytoplasm</location>
    </subcellularLocation>
</comment>
<accession>A0A399FTY3</accession>
<keyword evidence="12 16" id="KW-0560">Oxidoreductase</keyword>
<keyword evidence="13 16" id="KW-0131">Cell cycle</keyword>
<feature type="active site" evidence="16">
    <location>
        <position position="175"/>
    </location>
</feature>
<evidence type="ECO:0000256" key="7">
    <source>
        <dbReference type="ARBA" id="ARBA00022630"/>
    </source>
</evidence>
<evidence type="ECO:0000256" key="13">
    <source>
        <dbReference type="ARBA" id="ARBA00023306"/>
    </source>
</evidence>
<comment type="caution">
    <text evidence="18">The sequence shown here is derived from an EMBL/GenBank/DDBJ whole genome shotgun (WGS) entry which is preliminary data.</text>
</comment>
<dbReference type="SUPFAM" id="SSF56176">
    <property type="entry name" value="FAD-binding/transporter-associated domain-like"/>
    <property type="match status" value="1"/>
</dbReference>
<dbReference type="NCBIfam" id="TIGR00179">
    <property type="entry name" value="murB"/>
    <property type="match status" value="1"/>
</dbReference>
<dbReference type="InterPro" id="IPR016166">
    <property type="entry name" value="FAD-bd_PCMH"/>
</dbReference>
<keyword evidence="6 16" id="KW-0132">Cell division</keyword>
<dbReference type="GO" id="GO:0051301">
    <property type="term" value="P:cell division"/>
    <property type="evidence" value="ECO:0007669"/>
    <property type="project" value="UniProtKB-KW"/>
</dbReference>
<dbReference type="SUPFAM" id="SSF56194">
    <property type="entry name" value="Uridine diphospho-N-Acetylenolpyruvylglucosamine reductase, MurB, C-terminal domain"/>
    <property type="match status" value="1"/>
</dbReference>
<dbReference type="GO" id="GO:0008360">
    <property type="term" value="P:regulation of cell shape"/>
    <property type="evidence" value="ECO:0007669"/>
    <property type="project" value="UniProtKB-KW"/>
</dbReference>
<dbReference type="GO" id="GO:0008762">
    <property type="term" value="F:UDP-N-acetylmuramate dehydrogenase activity"/>
    <property type="evidence" value="ECO:0007669"/>
    <property type="project" value="UniProtKB-UniRule"/>
</dbReference>
<keyword evidence="7 16" id="KW-0285">Flavoprotein</keyword>
<dbReference type="NCBIfam" id="NF010480">
    <property type="entry name" value="PRK13905.1"/>
    <property type="match status" value="1"/>
</dbReference>
<keyword evidence="14 16" id="KW-0961">Cell wall biogenesis/degradation</keyword>
<evidence type="ECO:0000313" key="18">
    <source>
        <dbReference type="EMBL" id="RIH99757.1"/>
    </source>
</evidence>
<protein>
    <recommendedName>
        <fullName evidence="16">UDP-N-acetylenolpyruvoylglucosamine reductase</fullName>
        <ecNumber evidence="16">1.3.1.98</ecNumber>
    </recommendedName>
    <alternativeName>
        <fullName evidence="16">UDP-N-acetylmuramate dehydrogenase</fullName>
    </alternativeName>
</protein>
<evidence type="ECO:0000256" key="5">
    <source>
        <dbReference type="ARBA" id="ARBA00022490"/>
    </source>
</evidence>
<proteinExistence type="inferred from homology"/>
<dbReference type="HAMAP" id="MF_00037">
    <property type="entry name" value="MurB"/>
    <property type="match status" value="1"/>
</dbReference>
<dbReference type="Pfam" id="PF01565">
    <property type="entry name" value="FAD_binding_4"/>
    <property type="match status" value="1"/>
</dbReference>
<comment type="cofactor">
    <cofactor evidence="1 16">
        <name>FAD</name>
        <dbReference type="ChEBI" id="CHEBI:57692"/>
    </cofactor>
</comment>
<evidence type="ECO:0000313" key="19">
    <source>
        <dbReference type="Proteomes" id="UP000266287"/>
    </source>
</evidence>
<dbReference type="PANTHER" id="PTHR21071:SF4">
    <property type="entry name" value="UDP-N-ACETYLENOLPYRUVOYLGLUCOSAMINE REDUCTASE"/>
    <property type="match status" value="1"/>
</dbReference>
<keyword evidence="8 16" id="KW-0274">FAD</keyword>
<dbReference type="UniPathway" id="UPA00219"/>
<feature type="domain" description="FAD-binding PCMH-type" evidence="17">
    <location>
        <begin position="30"/>
        <end position="195"/>
    </location>
</feature>
<keyword evidence="11 16" id="KW-0573">Peptidoglycan synthesis</keyword>
<evidence type="ECO:0000256" key="8">
    <source>
        <dbReference type="ARBA" id="ARBA00022827"/>
    </source>
</evidence>
<dbReference type="GO" id="GO:0071555">
    <property type="term" value="P:cell wall organization"/>
    <property type="evidence" value="ECO:0007669"/>
    <property type="project" value="UniProtKB-KW"/>
</dbReference>
<dbReference type="InterPro" id="IPR036635">
    <property type="entry name" value="MurB_C_sf"/>
</dbReference>
<keyword evidence="10 16" id="KW-0133">Cell shape</keyword>
<evidence type="ECO:0000256" key="6">
    <source>
        <dbReference type="ARBA" id="ARBA00022618"/>
    </source>
</evidence>
<dbReference type="EMBL" id="NDHY01000013">
    <property type="protein sequence ID" value="RIH99757.1"/>
    <property type="molecule type" value="Genomic_DNA"/>
</dbReference>
<evidence type="ECO:0000259" key="17">
    <source>
        <dbReference type="PROSITE" id="PS51387"/>
    </source>
</evidence>
<dbReference type="InterPro" id="IPR036318">
    <property type="entry name" value="FAD-bd_PCMH-like_sf"/>
</dbReference>
<feature type="active site" evidence="16">
    <location>
        <position position="295"/>
    </location>
</feature>
<evidence type="ECO:0000256" key="9">
    <source>
        <dbReference type="ARBA" id="ARBA00022857"/>
    </source>
</evidence>
<dbReference type="GO" id="GO:0009252">
    <property type="term" value="P:peptidoglycan biosynthetic process"/>
    <property type="evidence" value="ECO:0007669"/>
    <property type="project" value="UniProtKB-UniRule"/>
</dbReference>
<dbReference type="Proteomes" id="UP000266287">
    <property type="component" value="Unassembled WGS sequence"/>
</dbReference>
<evidence type="ECO:0000256" key="4">
    <source>
        <dbReference type="ARBA" id="ARBA00004752"/>
    </source>
</evidence>
<sequence>MLLINSELKNLIKGKVSYDEPLKRRTSLRIGGSAACWVEPSDKEDLKKLLQVIKKEALSLKVFGKGSNLLVKDSGFSGVVINLETPHFQKLVFKEKRVVAEAGVSLPTLISESARHDLGGLEFAAGIPGTVGGALMMNAGGKDGSIGPLVNWVEVMNLEGDTIRLERDNLEFSYRRSNLMGRGIILETEIRLQKREALKTLSMLKEVILEKGMTQPISQLSAGSIFKNPPTGPSAGELIEQCGLKELRVGDAEVSYRHANFIVNLGTATAADILSLIDKIQLTVFQKHGVKLELEIEIV</sequence>
<comment type="function">
    <text evidence="2 16">Cell wall formation.</text>
</comment>
<comment type="catalytic activity">
    <reaction evidence="15 16">
        <text>UDP-N-acetyl-alpha-D-muramate + NADP(+) = UDP-N-acetyl-3-O-(1-carboxyvinyl)-alpha-D-glucosamine + NADPH + H(+)</text>
        <dbReference type="Rhea" id="RHEA:12248"/>
        <dbReference type="ChEBI" id="CHEBI:15378"/>
        <dbReference type="ChEBI" id="CHEBI:57783"/>
        <dbReference type="ChEBI" id="CHEBI:58349"/>
        <dbReference type="ChEBI" id="CHEBI:68483"/>
        <dbReference type="ChEBI" id="CHEBI:70757"/>
        <dbReference type="EC" id="1.3.1.98"/>
    </reaction>
</comment>
<comment type="pathway">
    <text evidence="4 16">Cell wall biogenesis; peptidoglycan biosynthesis.</text>
</comment>
<dbReference type="EC" id="1.3.1.98" evidence="16"/>
<evidence type="ECO:0000256" key="2">
    <source>
        <dbReference type="ARBA" id="ARBA00003921"/>
    </source>
</evidence>
<organism evidence="18 19">
    <name type="scientific">candidate division NPL-UPA2 bacterium Unc8</name>
    <dbReference type="NCBI Taxonomy" id="1980939"/>
    <lineage>
        <taxon>Bacteria</taxon>
    </lineage>
</organism>
<dbReference type="Gene3D" id="3.90.78.10">
    <property type="entry name" value="UDP-N-acetylenolpyruvoylglucosamine reductase, C-terminal domain"/>
    <property type="match status" value="1"/>
</dbReference>
<dbReference type="InterPro" id="IPR003170">
    <property type="entry name" value="MurB"/>
</dbReference>
<gene>
    <name evidence="16" type="primary">murB</name>
    <name evidence="18" type="ORF">B9J77_04685</name>
</gene>
<comment type="similarity">
    <text evidence="16">Belongs to the MurB family.</text>
</comment>
<name>A0A399FTY3_UNCN2</name>
<evidence type="ECO:0000256" key="14">
    <source>
        <dbReference type="ARBA" id="ARBA00023316"/>
    </source>
</evidence>
<dbReference type="InterPro" id="IPR011601">
    <property type="entry name" value="MurB_C"/>
</dbReference>
<evidence type="ECO:0000256" key="1">
    <source>
        <dbReference type="ARBA" id="ARBA00001974"/>
    </source>
</evidence>
<dbReference type="InterPro" id="IPR016169">
    <property type="entry name" value="FAD-bd_PCMH_sub2"/>
</dbReference>
<keyword evidence="5 16" id="KW-0963">Cytoplasm</keyword>
<dbReference type="AlphaFoldDB" id="A0A399FTY3"/>
<evidence type="ECO:0000256" key="15">
    <source>
        <dbReference type="ARBA" id="ARBA00048914"/>
    </source>
</evidence>
<reference evidence="18 19" key="1">
    <citation type="submission" date="2018-08" db="EMBL/GenBank/DDBJ databases">
        <title>Draft genome of candidate division NPL-UPA2 bacterium Unc8 that adapted to ultra-basic serpentinizing groundwater.</title>
        <authorList>
            <person name="Ishii S."/>
            <person name="Suzuki S."/>
            <person name="Nealson K.H."/>
        </authorList>
    </citation>
    <scope>NUCLEOTIDE SEQUENCE [LARGE SCALE GENOMIC DNA]</scope>
    <source>
        <strain evidence="18">Unc8</strain>
    </source>
</reference>
<dbReference type="InterPro" id="IPR016167">
    <property type="entry name" value="FAD-bd_PCMH_sub1"/>
</dbReference>
<dbReference type="PROSITE" id="PS51387">
    <property type="entry name" value="FAD_PCMH"/>
    <property type="match status" value="1"/>
</dbReference>
<evidence type="ECO:0000256" key="12">
    <source>
        <dbReference type="ARBA" id="ARBA00023002"/>
    </source>
</evidence>
<dbReference type="InterPro" id="IPR006094">
    <property type="entry name" value="Oxid_FAD_bind_N"/>
</dbReference>
<keyword evidence="9 16" id="KW-0521">NADP</keyword>
<evidence type="ECO:0000256" key="10">
    <source>
        <dbReference type="ARBA" id="ARBA00022960"/>
    </source>
</evidence>
<dbReference type="PANTHER" id="PTHR21071">
    <property type="entry name" value="UDP-N-ACETYLENOLPYRUVOYLGLUCOSAMINE REDUCTASE"/>
    <property type="match status" value="1"/>
</dbReference>
<dbReference type="GO" id="GO:0071949">
    <property type="term" value="F:FAD binding"/>
    <property type="evidence" value="ECO:0007669"/>
    <property type="project" value="InterPro"/>
</dbReference>
<feature type="active site" description="Proton donor" evidence="16">
    <location>
        <position position="224"/>
    </location>
</feature>
<dbReference type="Gene3D" id="3.30.43.10">
    <property type="entry name" value="Uridine Diphospho-n-acetylenolpyruvylglucosamine Reductase, domain 2"/>
    <property type="match status" value="1"/>
</dbReference>
<evidence type="ECO:0000256" key="3">
    <source>
        <dbReference type="ARBA" id="ARBA00004496"/>
    </source>
</evidence>
<dbReference type="GO" id="GO:0005829">
    <property type="term" value="C:cytosol"/>
    <property type="evidence" value="ECO:0007669"/>
    <property type="project" value="TreeGrafter"/>
</dbReference>
<dbReference type="Gene3D" id="3.30.465.10">
    <property type="match status" value="1"/>
</dbReference>